<dbReference type="EMBL" id="BSNM01000009">
    <property type="protein sequence ID" value="GLQ30820.1"/>
    <property type="molecule type" value="Genomic_DNA"/>
</dbReference>
<dbReference type="PANTHER" id="PTHR37828">
    <property type="entry name" value="GSR2449 PROTEIN"/>
    <property type="match status" value="1"/>
</dbReference>
<protein>
    <recommendedName>
        <fullName evidence="2">YCII-related domain-containing protein</fullName>
    </recommendedName>
</protein>
<comment type="similarity">
    <text evidence="1">Belongs to the YciI family.</text>
</comment>
<reference evidence="3" key="2">
    <citation type="submission" date="2023-01" db="EMBL/GenBank/DDBJ databases">
        <title>Draft genome sequence of Litoribrevibacter albus strain NBRC 110071.</title>
        <authorList>
            <person name="Sun Q."/>
            <person name="Mori K."/>
        </authorList>
    </citation>
    <scope>NUCLEOTIDE SEQUENCE</scope>
    <source>
        <strain evidence="3">NBRC 110071</strain>
    </source>
</reference>
<dbReference type="Proteomes" id="UP001161389">
    <property type="component" value="Unassembled WGS sequence"/>
</dbReference>
<dbReference type="InterPro" id="IPR005545">
    <property type="entry name" value="YCII"/>
</dbReference>
<sequence length="97" mass="10911">MFVVSLTYKAELTDVDKLIEAHVAYLDEQYAKGHFLASGRKVPRTGGVILAKVSSREELDKILEQDPFFKADVADYEVTEFIPTKTAPEFESLKEDA</sequence>
<gene>
    <name evidence="3" type="primary">yciI</name>
    <name evidence="3" type="ORF">GCM10007876_12990</name>
</gene>
<dbReference type="AlphaFoldDB" id="A0AA37W5R4"/>
<dbReference type="PANTHER" id="PTHR37828:SF1">
    <property type="entry name" value="YCII-RELATED DOMAIN-CONTAINING PROTEIN"/>
    <property type="match status" value="1"/>
</dbReference>
<dbReference type="RefSeq" id="WP_284380197.1">
    <property type="nucleotide sequence ID" value="NZ_BSNM01000009.1"/>
</dbReference>
<name>A0AA37W5R4_9GAMM</name>
<dbReference type="SUPFAM" id="SSF54909">
    <property type="entry name" value="Dimeric alpha+beta barrel"/>
    <property type="match status" value="1"/>
</dbReference>
<evidence type="ECO:0000313" key="4">
    <source>
        <dbReference type="Proteomes" id="UP001161389"/>
    </source>
</evidence>
<keyword evidence="4" id="KW-1185">Reference proteome</keyword>
<reference evidence="3" key="1">
    <citation type="journal article" date="2014" name="Int. J. Syst. Evol. Microbiol.">
        <title>Complete genome sequence of Corynebacterium casei LMG S-19264T (=DSM 44701T), isolated from a smear-ripened cheese.</title>
        <authorList>
            <consortium name="US DOE Joint Genome Institute (JGI-PGF)"/>
            <person name="Walter F."/>
            <person name="Albersmeier A."/>
            <person name="Kalinowski J."/>
            <person name="Ruckert C."/>
        </authorList>
    </citation>
    <scope>NUCLEOTIDE SEQUENCE</scope>
    <source>
        <strain evidence="3">NBRC 110071</strain>
    </source>
</reference>
<evidence type="ECO:0000313" key="3">
    <source>
        <dbReference type="EMBL" id="GLQ30820.1"/>
    </source>
</evidence>
<dbReference type="Pfam" id="PF03795">
    <property type="entry name" value="YCII"/>
    <property type="match status" value="1"/>
</dbReference>
<dbReference type="InterPro" id="IPR011008">
    <property type="entry name" value="Dimeric_a/b-barrel"/>
</dbReference>
<dbReference type="Gene3D" id="3.30.70.1060">
    <property type="entry name" value="Dimeric alpha+beta barrel"/>
    <property type="match status" value="1"/>
</dbReference>
<evidence type="ECO:0000256" key="1">
    <source>
        <dbReference type="ARBA" id="ARBA00007689"/>
    </source>
</evidence>
<organism evidence="3 4">
    <name type="scientific">Litoribrevibacter albus</name>
    <dbReference type="NCBI Taxonomy" id="1473156"/>
    <lineage>
        <taxon>Bacteria</taxon>
        <taxon>Pseudomonadati</taxon>
        <taxon>Pseudomonadota</taxon>
        <taxon>Gammaproteobacteria</taxon>
        <taxon>Oceanospirillales</taxon>
        <taxon>Oceanospirillaceae</taxon>
        <taxon>Litoribrevibacter</taxon>
    </lineage>
</organism>
<feature type="domain" description="YCII-related" evidence="2">
    <location>
        <begin position="1"/>
        <end position="81"/>
    </location>
</feature>
<proteinExistence type="inferred from homology"/>
<accession>A0AA37W5R4</accession>
<evidence type="ECO:0000259" key="2">
    <source>
        <dbReference type="Pfam" id="PF03795"/>
    </source>
</evidence>
<comment type="caution">
    <text evidence="3">The sequence shown here is derived from an EMBL/GenBank/DDBJ whole genome shotgun (WGS) entry which is preliminary data.</text>
</comment>